<evidence type="ECO:0000256" key="2">
    <source>
        <dbReference type="ARBA" id="ARBA00023158"/>
    </source>
</evidence>
<feature type="region of interest" description="Disordered" evidence="4">
    <location>
        <begin position="1"/>
        <end position="217"/>
    </location>
</feature>
<comment type="caution">
    <text evidence="7">The sequence shown here is derived from an EMBL/GenBank/DDBJ whole genome shotgun (WGS) entry which is preliminary data.</text>
</comment>
<feature type="domain" description="XS" evidence="5">
    <location>
        <begin position="317"/>
        <end position="431"/>
    </location>
</feature>
<proteinExistence type="inferred from homology"/>
<feature type="compositionally biased region" description="Polar residues" evidence="4">
    <location>
        <begin position="126"/>
        <end position="138"/>
    </location>
</feature>
<feature type="compositionally biased region" description="Acidic residues" evidence="4">
    <location>
        <begin position="179"/>
        <end position="208"/>
    </location>
</feature>
<feature type="domain" description="Zinc finger-XS" evidence="6">
    <location>
        <begin position="247"/>
        <end position="285"/>
    </location>
</feature>
<dbReference type="InterPro" id="IPR044287">
    <property type="entry name" value="SGS3"/>
</dbReference>
<gene>
    <name evidence="7" type="ORF">Fot_24560</name>
</gene>
<feature type="compositionally biased region" description="Polar residues" evidence="4">
    <location>
        <begin position="556"/>
        <end position="566"/>
    </location>
</feature>
<evidence type="ECO:0000313" key="8">
    <source>
        <dbReference type="Proteomes" id="UP001604277"/>
    </source>
</evidence>
<accession>A0ABD1U6N1</accession>
<dbReference type="PANTHER" id="PTHR46602">
    <property type="entry name" value="PROTEIN SUPPRESSOR OF GENE SILENCING 3"/>
    <property type="match status" value="1"/>
</dbReference>
<feature type="compositionally biased region" description="Low complexity" evidence="4">
    <location>
        <begin position="8"/>
        <end position="26"/>
    </location>
</feature>
<evidence type="ECO:0000256" key="3">
    <source>
        <dbReference type="ARBA" id="ARBA00024022"/>
    </source>
</evidence>
<protein>
    <submittedName>
        <fullName evidence="7">Uncharacterized protein</fullName>
    </submittedName>
</protein>
<dbReference type="GO" id="GO:0031047">
    <property type="term" value="P:regulatory ncRNA-mediated gene silencing"/>
    <property type="evidence" value="ECO:0007669"/>
    <property type="project" value="UniProtKB-KW"/>
</dbReference>
<dbReference type="PANTHER" id="PTHR46602:SF1">
    <property type="entry name" value="PROTEIN SUPPRESSOR OF GENE SILENCING 3"/>
    <property type="match status" value="1"/>
</dbReference>
<feature type="compositionally biased region" description="Polar residues" evidence="4">
    <location>
        <begin position="63"/>
        <end position="79"/>
    </location>
</feature>
<keyword evidence="1" id="KW-0175">Coiled coil</keyword>
<keyword evidence="2" id="KW-0943">RNA-mediated gene silencing</keyword>
<dbReference type="AlphaFoldDB" id="A0ABD1U6N1"/>
<evidence type="ECO:0000259" key="5">
    <source>
        <dbReference type="Pfam" id="PF03468"/>
    </source>
</evidence>
<feature type="compositionally biased region" description="Polar residues" evidence="4">
    <location>
        <begin position="153"/>
        <end position="165"/>
    </location>
</feature>
<dbReference type="Gene3D" id="3.30.70.2890">
    <property type="entry name" value="XS domain"/>
    <property type="match status" value="1"/>
</dbReference>
<dbReference type="InterPro" id="IPR005380">
    <property type="entry name" value="XS_domain"/>
</dbReference>
<dbReference type="Pfam" id="PF03468">
    <property type="entry name" value="XS"/>
    <property type="match status" value="1"/>
</dbReference>
<reference evidence="8" key="1">
    <citation type="submission" date="2024-07" db="EMBL/GenBank/DDBJ databases">
        <title>Two chromosome-level genome assemblies of Korean endemic species Abeliophyllum distichum and Forsythia ovata (Oleaceae).</title>
        <authorList>
            <person name="Jang H."/>
        </authorList>
    </citation>
    <scope>NUCLEOTIDE SEQUENCE [LARGE SCALE GENOMIC DNA]</scope>
</reference>
<keyword evidence="8" id="KW-1185">Reference proteome</keyword>
<feature type="region of interest" description="Disordered" evidence="4">
    <location>
        <begin position="547"/>
        <end position="571"/>
    </location>
</feature>
<evidence type="ECO:0000313" key="7">
    <source>
        <dbReference type="EMBL" id="KAL2520637.1"/>
    </source>
</evidence>
<evidence type="ECO:0000256" key="1">
    <source>
        <dbReference type="ARBA" id="ARBA00023054"/>
    </source>
</evidence>
<dbReference type="EMBL" id="JBFOLJ010000007">
    <property type="protein sequence ID" value="KAL2520637.1"/>
    <property type="molecule type" value="Genomic_DNA"/>
</dbReference>
<evidence type="ECO:0000256" key="4">
    <source>
        <dbReference type="SAM" id="MobiDB-lite"/>
    </source>
</evidence>
<dbReference type="InterPro" id="IPR005381">
    <property type="entry name" value="Znf-XS_domain"/>
</dbReference>
<name>A0ABD1U6N1_9LAMI</name>
<dbReference type="Pfam" id="PF03470">
    <property type="entry name" value="zf-XS"/>
    <property type="match status" value="1"/>
</dbReference>
<comment type="similarity">
    <text evidence="3">Belongs to the SGS3 family.</text>
</comment>
<dbReference type="InterPro" id="IPR038588">
    <property type="entry name" value="XS_domain_sf"/>
</dbReference>
<dbReference type="Proteomes" id="UP001604277">
    <property type="component" value="Unassembled WGS sequence"/>
</dbReference>
<evidence type="ECO:0000259" key="6">
    <source>
        <dbReference type="Pfam" id="PF03470"/>
    </source>
</evidence>
<organism evidence="7 8">
    <name type="scientific">Forsythia ovata</name>
    <dbReference type="NCBI Taxonomy" id="205694"/>
    <lineage>
        <taxon>Eukaryota</taxon>
        <taxon>Viridiplantae</taxon>
        <taxon>Streptophyta</taxon>
        <taxon>Embryophyta</taxon>
        <taxon>Tracheophyta</taxon>
        <taxon>Spermatophyta</taxon>
        <taxon>Magnoliopsida</taxon>
        <taxon>eudicotyledons</taxon>
        <taxon>Gunneridae</taxon>
        <taxon>Pentapetalae</taxon>
        <taxon>asterids</taxon>
        <taxon>lamiids</taxon>
        <taxon>Lamiales</taxon>
        <taxon>Oleaceae</taxon>
        <taxon>Forsythieae</taxon>
        <taxon>Forsythia</taxon>
    </lineage>
</organism>
<sequence>MSSGKGGRNPSSSGPSGPSYKGKSVSNVSSPGVEQLSHGMSDVNLGSSQNDGWEVYGKKSKNRTGSSAPKQLGPQNSNPPKAWGHPDTVQKLGMRTSGGSGRGSGQTLPALLSDSRRPIGRGNVKPPSSNRGSDTNYVATPAVIPPPLKNGWDWSTRTSSNQSSKDGQRVNPGDVLAANDEDEDDDDDESDVVDDTDDELLSDDFDSDESQKSHETQKKNRWFKELFDCLDGLTVEQINDPERQWHCPACKGGPGAIDWYRGLQPLVTHARTKGSKRVKLHRELAELLDEELKRRGTSAVPAGEAFGKWKGLEEMADKEIVWPPMVIIMNTKHEKDDNEQWIGMGNQELLDYFSQYAAVKARHSYGPQGHRGISVLIFEASAVGYAEAERLSKHFEDTGKDRTGWERNRVPFYPGGQRQLYGYMAEMRDMDNFNQHCHGKGKLKYEMRSYQEMVVNQMKQMSEDNQLLTWFKTKVAKEQRSNKALKESYGLMSEKLRKTMEENRVVRLRTKMHHEQNKEEMDYQEQFFKDQIKQFYDARNAKEENFEKIQQDQRAKVTQSEANPSSIEDHQSRAEKIAKFIQLQDEEMEEFVGEREKLMKAHEERMIALKRKHWEEEVALEKEFDDEFNRLMEKYTPHDSK</sequence>